<keyword evidence="4" id="KW-0560">Oxidoreductase</keyword>
<dbReference type="SMART" id="SM00702">
    <property type="entry name" value="P4Hc"/>
    <property type="match status" value="1"/>
</dbReference>
<keyword evidence="5" id="KW-0408">Iron</keyword>
<evidence type="ECO:0000313" key="8">
    <source>
        <dbReference type="EMBL" id="WPG98439.1"/>
    </source>
</evidence>
<comment type="cofactor">
    <cofactor evidence="1">
        <name>L-ascorbate</name>
        <dbReference type="ChEBI" id="CHEBI:38290"/>
    </cofactor>
</comment>
<dbReference type="FunFam" id="2.60.120.620:FF:000027">
    <property type="entry name" value="Oxidoreductase, 2OG-Fe(II) oxygenase family family"/>
    <property type="match status" value="1"/>
</dbReference>
<keyword evidence="6" id="KW-1133">Transmembrane helix</keyword>
<dbReference type="InterPro" id="IPR006620">
    <property type="entry name" value="Pro_4_hyd_alph"/>
</dbReference>
<dbReference type="Gene3D" id="2.60.120.620">
    <property type="entry name" value="q2cbj1_9rhob like domain"/>
    <property type="match status" value="1"/>
</dbReference>
<dbReference type="EMBL" id="CP138581">
    <property type="protein sequence ID" value="WPG98439.1"/>
    <property type="molecule type" value="Genomic_DNA"/>
</dbReference>
<evidence type="ECO:0000256" key="3">
    <source>
        <dbReference type="ARBA" id="ARBA00022964"/>
    </source>
</evidence>
<dbReference type="Proteomes" id="UP001303373">
    <property type="component" value="Chromosome 2"/>
</dbReference>
<dbReference type="PROSITE" id="PS51471">
    <property type="entry name" value="FE2OG_OXY"/>
    <property type="match status" value="1"/>
</dbReference>
<dbReference type="InterPro" id="IPR044862">
    <property type="entry name" value="Pro_4_hyd_alph_FE2OG_OXY"/>
</dbReference>
<accession>A0AAQ3R7X7</accession>
<feature type="domain" description="Fe2OG dioxygenase" evidence="7">
    <location>
        <begin position="150"/>
        <end position="276"/>
    </location>
</feature>
<dbReference type="GO" id="GO:0005506">
    <property type="term" value="F:iron ion binding"/>
    <property type="evidence" value="ECO:0007669"/>
    <property type="project" value="InterPro"/>
</dbReference>
<dbReference type="Pfam" id="PF13640">
    <property type="entry name" value="2OG-FeII_Oxy_3"/>
    <property type="match status" value="1"/>
</dbReference>
<name>A0AAQ3R7X7_9PEZI</name>
<dbReference type="PANTHER" id="PTHR10869:SF246">
    <property type="entry name" value="TRANSMEMBRANE PROLYL 4-HYDROXYLASE"/>
    <property type="match status" value="1"/>
</dbReference>
<feature type="transmembrane region" description="Helical" evidence="6">
    <location>
        <begin position="12"/>
        <end position="32"/>
    </location>
</feature>
<keyword evidence="6" id="KW-0472">Membrane</keyword>
<protein>
    <recommendedName>
        <fullName evidence="7">Fe2OG dioxygenase domain-containing protein</fullName>
    </recommendedName>
</protein>
<evidence type="ECO:0000259" key="7">
    <source>
        <dbReference type="PROSITE" id="PS51471"/>
    </source>
</evidence>
<evidence type="ECO:0000256" key="4">
    <source>
        <dbReference type="ARBA" id="ARBA00023002"/>
    </source>
</evidence>
<keyword evidence="9" id="KW-1185">Reference proteome</keyword>
<keyword evidence="2" id="KW-0479">Metal-binding</keyword>
<dbReference type="GO" id="GO:0005783">
    <property type="term" value="C:endoplasmic reticulum"/>
    <property type="evidence" value="ECO:0007669"/>
    <property type="project" value="TreeGrafter"/>
</dbReference>
<keyword evidence="3" id="KW-0223">Dioxygenase</keyword>
<dbReference type="GO" id="GO:0031418">
    <property type="term" value="F:L-ascorbic acid binding"/>
    <property type="evidence" value="ECO:0007669"/>
    <property type="project" value="InterPro"/>
</dbReference>
<evidence type="ECO:0000313" key="9">
    <source>
        <dbReference type="Proteomes" id="UP001303373"/>
    </source>
</evidence>
<reference evidence="8 9" key="1">
    <citation type="submission" date="2023-11" db="EMBL/GenBank/DDBJ databases">
        <title>An acidophilic fungus is an integral part of prey digestion in a carnivorous sundew plant.</title>
        <authorList>
            <person name="Tsai I.J."/>
        </authorList>
    </citation>
    <scope>NUCLEOTIDE SEQUENCE [LARGE SCALE GENOMIC DNA]</scope>
    <source>
        <strain evidence="8">169a</strain>
    </source>
</reference>
<evidence type="ECO:0000256" key="5">
    <source>
        <dbReference type="ARBA" id="ARBA00023004"/>
    </source>
</evidence>
<evidence type="ECO:0000256" key="2">
    <source>
        <dbReference type="ARBA" id="ARBA00022723"/>
    </source>
</evidence>
<sequence>MPQETSSIRWRTVVEVAIISLVIYILIGTPGISTSQTTQTEAVNPKARAKVENLVYPRENLQCTHHGHQIHIFTTNPLVMYIEDFVSEDEADHLVDISANNWQVSTVFNKGQEHRDDSIRKSEKALVDRDDMVQCIEQRALSIQGWPQETFIERLWTQRYNVSGHYAHHYDWATASKHSRRVSTFMVYLRAECTGGGTNFPRLPMPHDEKWCAYIECAAERDGTPGVTFKPRKGAAVYWENFDASGRGYKETIHAGLPVTSGVKIGLNIWTWFQAGHVADE</sequence>
<dbReference type="PANTHER" id="PTHR10869">
    <property type="entry name" value="PROLYL 4-HYDROXYLASE ALPHA SUBUNIT"/>
    <property type="match status" value="1"/>
</dbReference>
<keyword evidence="6" id="KW-0812">Transmembrane</keyword>
<gene>
    <name evidence="8" type="ORF">R9X50_00122900</name>
</gene>
<organism evidence="8 9">
    <name type="scientific">Acrodontium crateriforme</name>
    <dbReference type="NCBI Taxonomy" id="150365"/>
    <lineage>
        <taxon>Eukaryota</taxon>
        <taxon>Fungi</taxon>
        <taxon>Dikarya</taxon>
        <taxon>Ascomycota</taxon>
        <taxon>Pezizomycotina</taxon>
        <taxon>Dothideomycetes</taxon>
        <taxon>Dothideomycetidae</taxon>
        <taxon>Mycosphaerellales</taxon>
        <taxon>Teratosphaeriaceae</taxon>
        <taxon>Acrodontium</taxon>
    </lineage>
</organism>
<evidence type="ECO:0000256" key="6">
    <source>
        <dbReference type="SAM" id="Phobius"/>
    </source>
</evidence>
<proteinExistence type="predicted"/>
<dbReference type="AlphaFoldDB" id="A0AAQ3R7X7"/>
<dbReference type="InterPro" id="IPR005123">
    <property type="entry name" value="Oxoglu/Fe-dep_dioxygenase_dom"/>
</dbReference>
<dbReference type="GO" id="GO:0004656">
    <property type="term" value="F:procollagen-proline 4-dioxygenase activity"/>
    <property type="evidence" value="ECO:0007669"/>
    <property type="project" value="TreeGrafter"/>
</dbReference>
<evidence type="ECO:0000256" key="1">
    <source>
        <dbReference type="ARBA" id="ARBA00001961"/>
    </source>
</evidence>
<dbReference type="InterPro" id="IPR045054">
    <property type="entry name" value="P4HA-like"/>
</dbReference>